<organism evidence="8 9">
    <name type="scientific">Pseudomonas indica</name>
    <dbReference type="NCBI Taxonomy" id="137658"/>
    <lineage>
        <taxon>Bacteria</taxon>
        <taxon>Pseudomonadati</taxon>
        <taxon>Pseudomonadota</taxon>
        <taxon>Gammaproteobacteria</taxon>
        <taxon>Pseudomonadales</taxon>
        <taxon>Pseudomonadaceae</taxon>
        <taxon>Pseudomonas</taxon>
    </lineage>
</organism>
<dbReference type="Gene3D" id="3.90.76.10">
    <property type="entry name" value="Dipeptide-binding Protein, Domain 1"/>
    <property type="match status" value="1"/>
</dbReference>
<dbReference type="Gene3D" id="3.10.105.10">
    <property type="entry name" value="Dipeptide-binding Protein, Domain 3"/>
    <property type="match status" value="1"/>
</dbReference>
<dbReference type="FunFam" id="3.40.190.10:FF:000036">
    <property type="entry name" value="Dipeptide ABC transporter, substrate-binding protein"/>
    <property type="match status" value="1"/>
</dbReference>
<dbReference type="InterPro" id="IPR030678">
    <property type="entry name" value="Peptide/Ni-bd"/>
</dbReference>
<protein>
    <submittedName>
        <fullName evidence="8">Dipeptide transport system substrate-binding protein</fullName>
    </submittedName>
</protein>
<dbReference type="InterPro" id="IPR023765">
    <property type="entry name" value="SBP_5_CS"/>
</dbReference>
<dbReference type="GO" id="GO:0015031">
    <property type="term" value="P:protein transport"/>
    <property type="evidence" value="ECO:0007669"/>
    <property type="project" value="UniProtKB-KW"/>
</dbReference>
<evidence type="ECO:0000313" key="9">
    <source>
        <dbReference type="Proteomes" id="UP000198706"/>
    </source>
</evidence>
<dbReference type="AlphaFoldDB" id="A0A1G9FLB5"/>
<gene>
    <name evidence="8" type="ORF">SAMN05216186_111158</name>
</gene>
<dbReference type="FunFam" id="3.10.105.10:FF:000002">
    <property type="entry name" value="Dipeptide ABC transporter, substrate-binding protein"/>
    <property type="match status" value="1"/>
</dbReference>
<evidence type="ECO:0000313" key="8">
    <source>
        <dbReference type="EMBL" id="SDK89176.1"/>
    </source>
</evidence>
<keyword evidence="5" id="KW-0653">Protein transport</keyword>
<dbReference type="Proteomes" id="UP000198706">
    <property type="component" value="Unassembled WGS sequence"/>
</dbReference>
<evidence type="ECO:0000256" key="1">
    <source>
        <dbReference type="ARBA" id="ARBA00005695"/>
    </source>
</evidence>
<evidence type="ECO:0000256" key="6">
    <source>
        <dbReference type="SAM" id="SignalP"/>
    </source>
</evidence>
<dbReference type="GO" id="GO:0042938">
    <property type="term" value="P:dipeptide transport"/>
    <property type="evidence" value="ECO:0007669"/>
    <property type="project" value="TreeGrafter"/>
</dbReference>
<keyword evidence="9" id="KW-1185">Reference proteome</keyword>
<dbReference type="PANTHER" id="PTHR30290:SF38">
    <property type="entry name" value="D,D-DIPEPTIDE-BINDING PERIPLASMIC PROTEIN DDPA-RELATED"/>
    <property type="match status" value="1"/>
</dbReference>
<dbReference type="GO" id="GO:1904680">
    <property type="term" value="F:peptide transmembrane transporter activity"/>
    <property type="evidence" value="ECO:0007669"/>
    <property type="project" value="TreeGrafter"/>
</dbReference>
<reference evidence="8 9" key="1">
    <citation type="submission" date="2016-10" db="EMBL/GenBank/DDBJ databases">
        <authorList>
            <person name="de Groot N.N."/>
        </authorList>
    </citation>
    <scope>NUCLEOTIDE SEQUENCE [LARGE SCALE GENOMIC DNA]</scope>
    <source>
        <strain evidence="8 9">JCM 21544</strain>
    </source>
</reference>
<evidence type="ECO:0000256" key="4">
    <source>
        <dbReference type="ARBA" id="ARBA00022856"/>
    </source>
</evidence>
<feature type="domain" description="Solute-binding protein family 5" evidence="7">
    <location>
        <begin position="66"/>
        <end position="446"/>
    </location>
</feature>
<dbReference type="RefSeq" id="WP_090257252.1">
    <property type="nucleotide sequence ID" value="NZ_FNFD01000011.1"/>
</dbReference>
<evidence type="ECO:0000256" key="5">
    <source>
        <dbReference type="ARBA" id="ARBA00022927"/>
    </source>
</evidence>
<dbReference type="GO" id="GO:0043190">
    <property type="term" value="C:ATP-binding cassette (ABC) transporter complex"/>
    <property type="evidence" value="ECO:0007669"/>
    <property type="project" value="InterPro"/>
</dbReference>
<evidence type="ECO:0000256" key="3">
    <source>
        <dbReference type="ARBA" id="ARBA00022729"/>
    </source>
</evidence>
<keyword evidence="2" id="KW-0813">Transport</keyword>
<dbReference type="CDD" id="cd08493">
    <property type="entry name" value="PBP2_DppA_like"/>
    <property type="match status" value="1"/>
</dbReference>
<evidence type="ECO:0000256" key="2">
    <source>
        <dbReference type="ARBA" id="ARBA00022448"/>
    </source>
</evidence>
<dbReference type="STRING" id="137658.SAMN05216186_111158"/>
<accession>A0A1G9FLB5</accession>
<name>A0A1G9FLB5_9PSED</name>
<comment type="similarity">
    <text evidence="1">Belongs to the bacterial solute-binding protein 5 family.</text>
</comment>
<dbReference type="EMBL" id="FNFD01000011">
    <property type="protein sequence ID" value="SDK89176.1"/>
    <property type="molecule type" value="Genomic_DNA"/>
</dbReference>
<dbReference type="PANTHER" id="PTHR30290">
    <property type="entry name" value="PERIPLASMIC BINDING COMPONENT OF ABC TRANSPORTER"/>
    <property type="match status" value="1"/>
</dbReference>
<feature type="chain" id="PRO_5011466922" evidence="6">
    <location>
        <begin position="22"/>
        <end position="528"/>
    </location>
</feature>
<feature type="signal peptide" evidence="6">
    <location>
        <begin position="1"/>
        <end position="21"/>
    </location>
</feature>
<dbReference type="PROSITE" id="PS01040">
    <property type="entry name" value="SBP_BACTERIAL_5"/>
    <property type="match status" value="1"/>
</dbReference>
<keyword evidence="4" id="KW-0571">Peptide transport</keyword>
<keyword evidence="3 6" id="KW-0732">Signal</keyword>
<dbReference type="FunFam" id="3.90.76.10:FF:000002">
    <property type="entry name" value="Dipeptide ABC transporter, substrate-binding protein"/>
    <property type="match status" value="1"/>
</dbReference>
<evidence type="ECO:0000259" key="7">
    <source>
        <dbReference type="Pfam" id="PF00496"/>
    </source>
</evidence>
<dbReference type="InterPro" id="IPR000914">
    <property type="entry name" value="SBP_5_dom"/>
</dbReference>
<dbReference type="Gene3D" id="3.40.190.10">
    <property type="entry name" value="Periplasmic binding protein-like II"/>
    <property type="match status" value="1"/>
</dbReference>
<dbReference type="GO" id="GO:0030288">
    <property type="term" value="C:outer membrane-bounded periplasmic space"/>
    <property type="evidence" value="ECO:0007669"/>
    <property type="project" value="TreeGrafter"/>
</dbReference>
<dbReference type="PIRSF" id="PIRSF002741">
    <property type="entry name" value="MppA"/>
    <property type="match status" value="1"/>
</dbReference>
<dbReference type="SUPFAM" id="SSF53850">
    <property type="entry name" value="Periplasmic binding protein-like II"/>
    <property type="match status" value="1"/>
</dbReference>
<sequence>MNPTLRYLPLLLALGSAPALAKNLVVCTEAAPEGFDIVQYTGAVTNDAAGEAIFNRLLAFKPGTAELMPSLAERWDISEDGLTYTFHLRRGVKFHTTDYFTPTRAFNADDVVWSFQRQLDPQHPWHESSPRGYGYFESMGMGDLIRSVEKVDDHTVRFTLTRPEAPFLADLAMGFTSIYSAEYADQLLKAGKTNDLNSRPIGTGPFVFARYAKDAQVRYKAHPDYFLGKPAIDNLIFAITTDPNVRIQKVRARECQVALYPKPEDVPALRQDERLTVDEMEALLTTYVAINTQHKPLDDVRVRQAINLAIDKQALLASVFGPGAATPAVLPYPPTLLGYNHAVRDWPHDPARAKALLKEAGVEGLKVTMFIRNGTSITIPNPALAAQIMQADLAKVGIEMTIRSLEWGELLKRAKNGEHDMVILGWAGDNGDPDNFVGPNLSCAAAESGENHARWCNRQFEDLIQKARGVTDNAERTRLYQQANEVFHEQVPWVPLAHPKLFNVRWKNVQGYVINPMTNNNFATTRVE</sequence>
<dbReference type="InterPro" id="IPR039424">
    <property type="entry name" value="SBP_5"/>
</dbReference>
<dbReference type="Pfam" id="PF00496">
    <property type="entry name" value="SBP_bac_5"/>
    <property type="match status" value="1"/>
</dbReference>
<proteinExistence type="inferred from homology"/>